<accession>A0A8X6QSB7</accession>
<feature type="domain" description="HMG box" evidence="5">
    <location>
        <begin position="55"/>
        <end position="123"/>
    </location>
</feature>
<dbReference type="Proteomes" id="UP000887013">
    <property type="component" value="Unassembled WGS sequence"/>
</dbReference>
<evidence type="ECO:0000313" key="7">
    <source>
        <dbReference type="Proteomes" id="UP000887013"/>
    </source>
</evidence>
<dbReference type="SUPFAM" id="SSF47095">
    <property type="entry name" value="HMG-box"/>
    <property type="match status" value="1"/>
</dbReference>
<dbReference type="PANTHER" id="PTHR45789">
    <property type="entry name" value="FI18025P1"/>
    <property type="match status" value="1"/>
</dbReference>
<sequence>MAEIDSMRSNRSVKGNFRTESCVYSPDGSNLLQCGSDNLEPSLTDLILKPKSNKIARPPNAFMLFAREHRKALASKYPNHNNKNISSLLGKCWRNVDESTKDKYYKKAKMLEELHKQQYPGYVYSPRIARIQKMARKKKNMDKCCDSNVSSEKEIPSDPIESVQHSSHGIEKNAEWEPKFEAKQSSPGYVPNNPQFFSDPKHVPESEVPRNTEINTSILPPENCSFPNCPPPPPPPPWNIPPVPMPCTGRCPDEYEMQTGMYVDNYYPGNMQSNMCGYNSWDKYRDHHYEPPLSPSWNPNAAGYTSCRGECASLLPKRGLSNFSHLPTQSEFKNSCCHHDLTTPYGNSLPLSHVRGPYRDSAMAFNSWPRPYMPWKAPSAYSSCMYQNMDYCYSQPPESVRNYYSRLPYPPQPREYGYPPPAYDGRLVNNQMMTESNIVSQIGEPLLQGTEQNNSESNDTEILNVVDVEDTENISPINDDEVAESVKLEDEQSVSGSAAI</sequence>
<feature type="region of interest" description="Disordered" evidence="4">
    <location>
        <begin position="142"/>
        <end position="171"/>
    </location>
</feature>
<comment type="caution">
    <text evidence="6">The sequence shown here is derived from an EMBL/GenBank/DDBJ whole genome shotgun (WGS) entry which is preliminary data.</text>
</comment>
<dbReference type="Gene3D" id="1.10.30.10">
    <property type="entry name" value="High mobility group box domain"/>
    <property type="match status" value="1"/>
</dbReference>
<keyword evidence="1 3" id="KW-0238">DNA-binding</keyword>
<evidence type="ECO:0000256" key="3">
    <source>
        <dbReference type="PROSITE-ProRule" id="PRU00267"/>
    </source>
</evidence>
<dbReference type="Pfam" id="PF00505">
    <property type="entry name" value="HMG_box"/>
    <property type="match status" value="1"/>
</dbReference>
<dbReference type="GO" id="GO:0000978">
    <property type="term" value="F:RNA polymerase II cis-regulatory region sequence-specific DNA binding"/>
    <property type="evidence" value="ECO:0007669"/>
    <property type="project" value="TreeGrafter"/>
</dbReference>
<dbReference type="SMART" id="SM00398">
    <property type="entry name" value="HMG"/>
    <property type="match status" value="1"/>
</dbReference>
<keyword evidence="2 3" id="KW-0539">Nucleus</keyword>
<evidence type="ECO:0000313" key="6">
    <source>
        <dbReference type="EMBL" id="GFU33856.1"/>
    </source>
</evidence>
<proteinExistence type="predicted"/>
<feature type="compositionally biased region" description="Basic and acidic residues" evidence="4">
    <location>
        <begin position="142"/>
        <end position="156"/>
    </location>
</feature>
<dbReference type="GO" id="GO:0005634">
    <property type="term" value="C:nucleus"/>
    <property type="evidence" value="ECO:0007669"/>
    <property type="project" value="UniProtKB-UniRule"/>
</dbReference>
<reference evidence="6" key="1">
    <citation type="submission" date="2020-08" db="EMBL/GenBank/DDBJ databases">
        <title>Multicomponent nature underlies the extraordinary mechanical properties of spider dragline silk.</title>
        <authorList>
            <person name="Kono N."/>
            <person name="Nakamura H."/>
            <person name="Mori M."/>
            <person name="Yoshida Y."/>
            <person name="Ohtoshi R."/>
            <person name="Malay A.D."/>
            <person name="Moran D.A.P."/>
            <person name="Tomita M."/>
            <person name="Numata K."/>
            <person name="Arakawa K."/>
        </authorList>
    </citation>
    <scope>NUCLEOTIDE SEQUENCE</scope>
</reference>
<evidence type="ECO:0000259" key="5">
    <source>
        <dbReference type="PROSITE" id="PS50118"/>
    </source>
</evidence>
<dbReference type="AlphaFoldDB" id="A0A8X6QSB7"/>
<feature type="DNA-binding region" description="HMG box" evidence="3">
    <location>
        <begin position="55"/>
        <end position="123"/>
    </location>
</feature>
<keyword evidence="7" id="KW-1185">Reference proteome</keyword>
<dbReference type="PROSITE" id="PS50118">
    <property type="entry name" value="HMG_BOX_2"/>
    <property type="match status" value="1"/>
</dbReference>
<dbReference type="PANTHER" id="PTHR45789:SF2">
    <property type="entry name" value="FI18025P1"/>
    <property type="match status" value="1"/>
</dbReference>
<gene>
    <name evidence="6" type="primary">AVEN_134610_1</name>
    <name evidence="6" type="ORF">NPIL_697921</name>
</gene>
<evidence type="ECO:0000256" key="2">
    <source>
        <dbReference type="ARBA" id="ARBA00023242"/>
    </source>
</evidence>
<dbReference type="GO" id="GO:0000981">
    <property type="term" value="F:DNA-binding transcription factor activity, RNA polymerase II-specific"/>
    <property type="evidence" value="ECO:0007669"/>
    <property type="project" value="TreeGrafter"/>
</dbReference>
<name>A0A8X6QSB7_NEPPI</name>
<dbReference type="OrthoDB" id="8808691at2759"/>
<evidence type="ECO:0000256" key="1">
    <source>
        <dbReference type="ARBA" id="ARBA00023125"/>
    </source>
</evidence>
<evidence type="ECO:0000256" key="4">
    <source>
        <dbReference type="SAM" id="MobiDB-lite"/>
    </source>
</evidence>
<protein>
    <submittedName>
        <fullName evidence="6">HMG box domain-containing protein</fullName>
    </submittedName>
</protein>
<dbReference type="EMBL" id="BMAW01130173">
    <property type="protein sequence ID" value="GFU33856.1"/>
    <property type="molecule type" value="Genomic_DNA"/>
</dbReference>
<dbReference type="InterPro" id="IPR051356">
    <property type="entry name" value="SOX/SOX-like_TF"/>
</dbReference>
<organism evidence="6 7">
    <name type="scientific">Nephila pilipes</name>
    <name type="common">Giant wood spider</name>
    <name type="synonym">Nephila maculata</name>
    <dbReference type="NCBI Taxonomy" id="299642"/>
    <lineage>
        <taxon>Eukaryota</taxon>
        <taxon>Metazoa</taxon>
        <taxon>Ecdysozoa</taxon>
        <taxon>Arthropoda</taxon>
        <taxon>Chelicerata</taxon>
        <taxon>Arachnida</taxon>
        <taxon>Araneae</taxon>
        <taxon>Araneomorphae</taxon>
        <taxon>Entelegynae</taxon>
        <taxon>Araneoidea</taxon>
        <taxon>Nephilidae</taxon>
        <taxon>Nephila</taxon>
    </lineage>
</organism>
<dbReference type="InterPro" id="IPR009071">
    <property type="entry name" value="HMG_box_dom"/>
</dbReference>
<dbReference type="InterPro" id="IPR036910">
    <property type="entry name" value="HMG_box_dom_sf"/>
</dbReference>